<name>A0A2V2BXV0_9EURY</name>
<gene>
    <name evidence="7" type="ORF">MSCUN_02890</name>
</gene>
<feature type="transmembrane region" description="Helical" evidence="6">
    <location>
        <begin position="273"/>
        <end position="294"/>
    </location>
</feature>
<feature type="transmembrane region" description="Helical" evidence="6">
    <location>
        <begin position="149"/>
        <end position="170"/>
    </location>
</feature>
<evidence type="ECO:0000313" key="7">
    <source>
        <dbReference type="EMBL" id="PWL08797.1"/>
    </source>
</evidence>
<feature type="transmembrane region" description="Helical" evidence="6">
    <location>
        <begin position="182"/>
        <end position="207"/>
    </location>
</feature>
<keyword evidence="4 6" id="KW-1133">Transmembrane helix</keyword>
<organism evidence="7 8">
    <name type="scientific">Methanosphaera cuniculi</name>
    <dbReference type="NCBI Taxonomy" id="1077256"/>
    <lineage>
        <taxon>Archaea</taxon>
        <taxon>Methanobacteriati</taxon>
        <taxon>Methanobacteriota</taxon>
        <taxon>Methanomada group</taxon>
        <taxon>Methanobacteria</taxon>
        <taxon>Methanobacteriales</taxon>
        <taxon>Methanobacteriaceae</taxon>
        <taxon>Methanosphaera</taxon>
    </lineage>
</organism>
<dbReference type="InterPro" id="IPR037272">
    <property type="entry name" value="SNS_sf"/>
</dbReference>
<dbReference type="GO" id="GO:0016020">
    <property type="term" value="C:membrane"/>
    <property type="evidence" value="ECO:0007669"/>
    <property type="project" value="UniProtKB-SubCell"/>
</dbReference>
<feature type="transmembrane region" description="Helical" evidence="6">
    <location>
        <begin position="92"/>
        <end position="121"/>
    </location>
</feature>
<evidence type="ECO:0000256" key="1">
    <source>
        <dbReference type="ARBA" id="ARBA00004141"/>
    </source>
</evidence>
<dbReference type="EMBL" id="LWMS01000009">
    <property type="protein sequence ID" value="PWL08797.1"/>
    <property type="molecule type" value="Genomic_DNA"/>
</dbReference>
<dbReference type="RefSeq" id="WP_275542278.1">
    <property type="nucleotide sequence ID" value="NZ_CAUHCB010000016.1"/>
</dbReference>
<dbReference type="Proteomes" id="UP000246004">
    <property type="component" value="Unassembled WGS sequence"/>
</dbReference>
<feature type="transmembrane region" description="Helical" evidence="6">
    <location>
        <begin position="50"/>
        <end position="71"/>
    </location>
</feature>
<dbReference type="PROSITE" id="PS50267">
    <property type="entry name" value="NA_NEUROTRAN_SYMP_3"/>
    <property type="match status" value="1"/>
</dbReference>
<keyword evidence="2" id="KW-0813">Transport</keyword>
<dbReference type="PRINTS" id="PR00176">
    <property type="entry name" value="NANEUSMPORT"/>
</dbReference>
<keyword evidence="5 6" id="KW-0472">Membrane</keyword>
<evidence type="ECO:0000256" key="2">
    <source>
        <dbReference type="ARBA" id="ARBA00022448"/>
    </source>
</evidence>
<evidence type="ECO:0000256" key="6">
    <source>
        <dbReference type="SAM" id="Phobius"/>
    </source>
</evidence>
<sequence length="499" mass="55399">MTKASEKVVHESKWDSSFAFLMAMIGAAVGLGNIWRFSYVVYSNGGGAFFIPYFTAIFLMGIPFLIMEYGLGYKFKDSLSNILRKVKPQFEVVGWFAAFLVFLVLTYYVVIMGWDLIYLILSFFKGWGSDPNMYFNNNIVVGGNDLSNLFTLVMPVTFVTIIIWAVLWFISHKNLNDGVSRVVKVLIPLLFVVMAIIVVYALTLPGHMIGLTSLFNPDWSALLNVDIWLAAFGQIVFSLSMGQAIAVTYASYLPNKTKLTDNVLIVAASNSGFEIFTSLGVFSILGFMTFSTAIPVNELATSGSGLLFIVFPEIFNTMGSVSYIIGPLFFLCVLFAGVTSALAFIEPMSNSISMKFGWSRKKTVSVLCIIGLLISLIYTTGSGNYILTVADEYINQFGILLGVVLQAIIFGWYYGLEKLLPVLNNNTSIKVGKKWIFVLKVVLPILLSIMWIIGIVDLFMSESTTTLMIEFIITVIFIAVPVILSYLPQKVVVDENYHN</sequence>
<dbReference type="NCBIfam" id="NF037979">
    <property type="entry name" value="Na_transp"/>
    <property type="match status" value="1"/>
</dbReference>
<comment type="subcellular location">
    <subcellularLocation>
        <location evidence="1">Membrane</location>
        <topology evidence="1">Multi-pass membrane protein</topology>
    </subcellularLocation>
</comment>
<protein>
    <submittedName>
        <fullName evidence="7">Sodium:neurotransmitter symporter family protein</fullName>
    </submittedName>
</protein>
<feature type="transmembrane region" description="Helical" evidence="6">
    <location>
        <begin position="393"/>
        <end position="414"/>
    </location>
</feature>
<proteinExistence type="predicted"/>
<dbReference type="PANTHER" id="PTHR42948">
    <property type="entry name" value="TRANSPORTER"/>
    <property type="match status" value="1"/>
</dbReference>
<accession>A0A2V2BXV0</accession>
<feature type="transmembrane region" description="Helical" evidence="6">
    <location>
        <begin position="20"/>
        <end position="38"/>
    </location>
</feature>
<feature type="transmembrane region" description="Helical" evidence="6">
    <location>
        <begin position="227"/>
        <end position="252"/>
    </location>
</feature>
<evidence type="ECO:0000256" key="4">
    <source>
        <dbReference type="ARBA" id="ARBA00022989"/>
    </source>
</evidence>
<dbReference type="PANTHER" id="PTHR42948:SF1">
    <property type="entry name" value="TRANSPORTER"/>
    <property type="match status" value="1"/>
</dbReference>
<feature type="transmembrane region" description="Helical" evidence="6">
    <location>
        <begin position="468"/>
        <end position="487"/>
    </location>
</feature>
<evidence type="ECO:0000313" key="8">
    <source>
        <dbReference type="Proteomes" id="UP000246004"/>
    </source>
</evidence>
<feature type="transmembrane region" description="Helical" evidence="6">
    <location>
        <begin position="321"/>
        <end position="345"/>
    </location>
</feature>
<dbReference type="Pfam" id="PF00209">
    <property type="entry name" value="SNF"/>
    <property type="match status" value="2"/>
</dbReference>
<dbReference type="CDD" id="cd10334">
    <property type="entry name" value="SLC6sbd_u1"/>
    <property type="match status" value="1"/>
</dbReference>
<comment type="caution">
    <text evidence="7">The sequence shown here is derived from an EMBL/GenBank/DDBJ whole genome shotgun (WGS) entry which is preliminary data.</text>
</comment>
<dbReference type="SUPFAM" id="SSF161070">
    <property type="entry name" value="SNF-like"/>
    <property type="match status" value="1"/>
</dbReference>
<evidence type="ECO:0000256" key="3">
    <source>
        <dbReference type="ARBA" id="ARBA00022692"/>
    </source>
</evidence>
<feature type="transmembrane region" description="Helical" evidence="6">
    <location>
        <begin position="435"/>
        <end position="456"/>
    </location>
</feature>
<dbReference type="AlphaFoldDB" id="A0A2V2BXV0"/>
<dbReference type="InterPro" id="IPR000175">
    <property type="entry name" value="Na/ntran_symport"/>
</dbReference>
<keyword evidence="3 6" id="KW-0812">Transmembrane</keyword>
<feature type="transmembrane region" description="Helical" evidence="6">
    <location>
        <begin position="366"/>
        <end position="387"/>
    </location>
</feature>
<reference evidence="7 8" key="1">
    <citation type="submission" date="2016-04" db="EMBL/GenBank/DDBJ databases">
        <title>Genome sequence of Methanosphaera cuniculi DSM 4103.</title>
        <authorList>
            <person name="Poehlein A."/>
            <person name="Seedorf H."/>
            <person name="Daniel R."/>
        </authorList>
    </citation>
    <scope>NUCLEOTIDE SEQUENCE [LARGE SCALE GENOMIC DNA]</scope>
    <source>
        <strain evidence="7 8">DSM 4103</strain>
    </source>
</reference>
<evidence type="ECO:0000256" key="5">
    <source>
        <dbReference type="ARBA" id="ARBA00023136"/>
    </source>
</evidence>